<proteinExistence type="predicted"/>
<name>A0A8H3XF35_GIGMA</name>
<dbReference type="Proteomes" id="UP000439903">
    <property type="component" value="Unassembled WGS sequence"/>
</dbReference>
<comment type="caution">
    <text evidence="1">The sequence shown here is derived from an EMBL/GenBank/DDBJ whole genome shotgun (WGS) entry which is preliminary data.</text>
</comment>
<dbReference type="AlphaFoldDB" id="A0A8H3XF35"/>
<organism evidence="1 2">
    <name type="scientific">Gigaspora margarita</name>
    <dbReference type="NCBI Taxonomy" id="4874"/>
    <lineage>
        <taxon>Eukaryota</taxon>
        <taxon>Fungi</taxon>
        <taxon>Fungi incertae sedis</taxon>
        <taxon>Mucoromycota</taxon>
        <taxon>Glomeromycotina</taxon>
        <taxon>Glomeromycetes</taxon>
        <taxon>Diversisporales</taxon>
        <taxon>Gigasporaceae</taxon>
        <taxon>Gigaspora</taxon>
    </lineage>
</organism>
<protein>
    <submittedName>
        <fullName evidence="1">Kelch-like protein 17</fullName>
    </submittedName>
</protein>
<evidence type="ECO:0000313" key="2">
    <source>
        <dbReference type="Proteomes" id="UP000439903"/>
    </source>
</evidence>
<gene>
    <name evidence="1" type="ORF">F8M41_000971</name>
</gene>
<sequence length="287" mass="33993">MMLKHFENLSNNYLELLNDKEDFNIIINVSESTNTKTFQAHLAILNIGPFIFELTHIAYEFLLEYMAKDLENYLIETKSSWLHLHFSRIYNISFQNNKFYELQTWCNNNIVKHPDKFFNSENFTILKENALGIVQNSDLLLDIKNWTNENFLALKNTLKNCLSHIHYFQISVDDINDNIQPYQQILEKNLWNDISIKFMSQNRQISSIILPPHIILILTLPTRITEQFSLIISEIHVAEIASWVDRKDNAYSVTNNLYKFKLLLCITRDGFTYISFWKYVISKHILL</sequence>
<evidence type="ECO:0000313" key="1">
    <source>
        <dbReference type="EMBL" id="KAF0458456.1"/>
    </source>
</evidence>
<accession>A0A8H3XF35</accession>
<keyword evidence="2" id="KW-1185">Reference proteome</keyword>
<dbReference type="OrthoDB" id="10450145at2759"/>
<dbReference type="EMBL" id="WTPW01001079">
    <property type="protein sequence ID" value="KAF0458456.1"/>
    <property type="molecule type" value="Genomic_DNA"/>
</dbReference>
<reference evidence="1 2" key="1">
    <citation type="journal article" date="2019" name="Environ. Microbiol.">
        <title>At the nexus of three kingdoms: the genome of the mycorrhizal fungus Gigaspora margarita provides insights into plant, endobacterial and fungal interactions.</title>
        <authorList>
            <person name="Venice F."/>
            <person name="Ghignone S."/>
            <person name="Salvioli di Fossalunga A."/>
            <person name="Amselem J."/>
            <person name="Novero M."/>
            <person name="Xianan X."/>
            <person name="Sedzielewska Toro K."/>
            <person name="Morin E."/>
            <person name="Lipzen A."/>
            <person name="Grigoriev I.V."/>
            <person name="Henrissat B."/>
            <person name="Martin F.M."/>
            <person name="Bonfante P."/>
        </authorList>
    </citation>
    <scope>NUCLEOTIDE SEQUENCE [LARGE SCALE GENOMIC DNA]</scope>
    <source>
        <strain evidence="1 2">BEG34</strain>
    </source>
</reference>